<name>A0A9C6XUH0_FRAOC</name>
<dbReference type="AlphaFoldDB" id="A0A9C6XUH0"/>
<proteinExistence type="predicted"/>
<evidence type="ECO:0000313" key="2">
    <source>
        <dbReference type="Proteomes" id="UP000504606"/>
    </source>
</evidence>
<dbReference type="Proteomes" id="UP000504606">
    <property type="component" value="Unplaced"/>
</dbReference>
<sequence>MERVGHPAATAGRRAARVRPPGAPTRLTSGTNQPAAYQPLKPVRPPTSSHDGTPLFRKGPYIAYGERFYMCEPDNRPLPWRWFLRATHFNPLKPKELQRVTGNVTATSGTLDDSGWVKVIVDTRSNNQWKENAYVFKFNNRACQTVKVNAPGIYEQLLKKREVKGACMFKAGVYEINDAPVDWSFPNVPILPYAQYRFRLMIGNAETLNACWVAEARVIPKPQ</sequence>
<organism evidence="2 3">
    <name type="scientific">Frankliniella occidentalis</name>
    <name type="common">Western flower thrips</name>
    <name type="synonym">Euthrips occidentalis</name>
    <dbReference type="NCBI Taxonomy" id="133901"/>
    <lineage>
        <taxon>Eukaryota</taxon>
        <taxon>Metazoa</taxon>
        <taxon>Ecdysozoa</taxon>
        <taxon>Arthropoda</taxon>
        <taxon>Hexapoda</taxon>
        <taxon>Insecta</taxon>
        <taxon>Pterygota</taxon>
        <taxon>Neoptera</taxon>
        <taxon>Paraneoptera</taxon>
        <taxon>Thysanoptera</taxon>
        <taxon>Terebrantia</taxon>
        <taxon>Thripoidea</taxon>
        <taxon>Thripidae</taxon>
        <taxon>Frankliniella</taxon>
    </lineage>
</organism>
<evidence type="ECO:0000313" key="3">
    <source>
        <dbReference type="RefSeq" id="XP_052131819.1"/>
    </source>
</evidence>
<reference evidence="3" key="1">
    <citation type="submission" date="2025-08" db="UniProtKB">
        <authorList>
            <consortium name="RefSeq"/>
        </authorList>
    </citation>
    <scope>IDENTIFICATION</scope>
    <source>
        <tissue evidence="3">Whole organism</tissue>
    </source>
</reference>
<evidence type="ECO:0000256" key="1">
    <source>
        <dbReference type="SAM" id="MobiDB-lite"/>
    </source>
</evidence>
<dbReference type="RefSeq" id="XP_052131819.1">
    <property type="nucleotide sequence ID" value="XM_052275859.1"/>
</dbReference>
<feature type="region of interest" description="Disordered" evidence="1">
    <location>
        <begin position="1"/>
        <end position="54"/>
    </location>
</feature>
<feature type="compositionally biased region" description="Low complexity" evidence="1">
    <location>
        <begin position="7"/>
        <end position="26"/>
    </location>
</feature>
<dbReference type="GeneID" id="113211750"/>
<protein>
    <submittedName>
        <fullName evidence="3">Uncharacterized protein LOC113211750 isoform X1</fullName>
    </submittedName>
</protein>
<gene>
    <name evidence="3" type="primary">LOC113211750</name>
</gene>
<keyword evidence="2" id="KW-1185">Reference proteome</keyword>
<accession>A0A9C6XUH0</accession>